<dbReference type="Proteomes" id="UP000826656">
    <property type="component" value="Unassembled WGS sequence"/>
</dbReference>
<protein>
    <submittedName>
        <fullName evidence="1">Uncharacterized protein</fullName>
    </submittedName>
</protein>
<dbReference type="EMBL" id="JAIVGD010000002">
    <property type="protein sequence ID" value="KAH0779867.1"/>
    <property type="molecule type" value="Genomic_DNA"/>
</dbReference>
<evidence type="ECO:0000313" key="2">
    <source>
        <dbReference type="Proteomes" id="UP000826656"/>
    </source>
</evidence>
<accession>A0ABQ7WIY2</accession>
<gene>
    <name evidence="1" type="ORF">KY290_006294</name>
</gene>
<keyword evidence="2" id="KW-1185">Reference proteome</keyword>
<reference evidence="1 2" key="1">
    <citation type="journal article" date="2021" name="bioRxiv">
        <title>Chromosome-scale and haplotype-resolved genome assembly of a tetraploid potato cultivar.</title>
        <authorList>
            <person name="Sun H."/>
            <person name="Jiao W.-B."/>
            <person name="Krause K."/>
            <person name="Campoy J.A."/>
            <person name="Goel M."/>
            <person name="Folz-Donahue K."/>
            <person name="Kukat C."/>
            <person name="Huettel B."/>
            <person name="Schneeberger K."/>
        </authorList>
    </citation>
    <scope>NUCLEOTIDE SEQUENCE [LARGE SCALE GENOMIC DNA]</scope>
    <source>
        <strain evidence="1">SolTubOtavaFocal</strain>
        <tissue evidence="1">Leaves</tissue>
    </source>
</reference>
<proteinExistence type="predicted"/>
<evidence type="ECO:0000313" key="1">
    <source>
        <dbReference type="EMBL" id="KAH0779867.1"/>
    </source>
</evidence>
<comment type="caution">
    <text evidence="1">The sequence shown here is derived from an EMBL/GenBank/DDBJ whole genome shotgun (WGS) entry which is preliminary data.</text>
</comment>
<sequence length="74" mass="8185">MFDKDLGYTQGLSLSAKAACGEVCDCQKKSEGYNLLYEYENGMKLHGGVKEVKTSKYNQTAPNLEVGRSVYDPL</sequence>
<organism evidence="1 2">
    <name type="scientific">Solanum tuberosum</name>
    <name type="common">Potato</name>
    <dbReference type="NCBI Taxonomy" id="4113"/>
    <lineage>
        <taxon>Eukaryota</taxon>
        <taxon>Viridiplantae</taxon>
        <taxon>Streptophyta</taxon>
        <taxon>Embryophyta</taxon>
        <taxon>Tracheophyta</taxon>
        <taxon>Spermatophyta</taxon>
        <taxon>Magnoliopsida</taxon>
        <taxon>eudicotyledons</taxon>
        <taxon>Gunneridae</taxon>
        <taxon>Pentapetalae</taxon>
        <taxon>asterids</taxon>
        <taxon>lamiids</taxon>
        <taxon>Solanales</taxon>
        <taxon>Solanaceae</taxon>
        <taxon>Solanoideae</taxon>
        <taxon>Solaneae</taxon>
        <taxon>Solanum</taxon>
    </lineage>
</organism>
<name>A0ABQ7WIY2_SOLTU</name>